<evidence type="ECO:0000256" key="2">
    <source>
        <dbReference type="ARBA" id="ARBA00022801"/>
    </source>
</evidence>
<dbReference type="Pfam" id="PF00930">
    <property type="entry name" value="DPPIV_N"/>
    <property type="match status" value="2"/>
</dbReference>
<feature type="domain" description="Dipeptidylpeptidase IV N-terminal" evidence="5">
    <location>
        <begin position="324"/>
        <end position="508"/>
    </location>
</feature>
<evidence type="ECO:0000259" key="5">
    <source>
        <dbReference type="Pfam" id="PF00930"/>
    </source>
</evidence>
<dbReference type="RefSeq" id="WP_072715952.1">
    <property type="nucleotide sequence ID" value="NZ_FRAU01000007.1"/>
</dbReference>
<dbReference type="PANTHER" id="PTHR11731">
    <property type="entry name" value="PROTEASE FAMILY S9B,C DIPEPTIDYL-PEPTIDASE IV-RELATED"/>
    <property type="match status" value="1"/>
</dbReference>
<name>A0A1M6VV69_9BACT</name>
<evidence type="ECO:0000256" key="1">
    <source>
        <dbReference type="ARBA" id="ARBA00022670"/>
    </source>
</evidence>
<dbReference type="OrthoDB" id="9812921at2"/>
<reference evidence="7" key="1">
    <citation type="submission" date="2016-11" db="EMBL/GenBank/DDBJ databases">
        <authorList>
            <person name="Varghese N."/>
            <person name="Submissions S."/>
        </authorList>
    </citation>
    <scope>NUCLEOTIDE SEQUENCE [LARGE SCALE GENOMIC DNA]</scope>
    <source>
        <strain evidence="7">DSM 22212</strain>
    </source>
</reference>
<gene>
    <name evidence="6" type="ORF">SAMN04488087_2125</name>
</gene>
<dbReference type="SUPFAM" id="SSF53474">
    <property type="entry name" value="alpha/beta-Hydrolases"/>
    <property type="match status" value="1"/>
</dbReference>
<evidence type="ECO:0000259" key="4">
    <source>
        <dbReference type="Pfam" id="PF00326"/>
    </source>
</evidence>
<dbReference type="Gene3D" id="2.140.10.30">
    <property type="entry name" value="Dipeptidylpeptidase IV, N-terminal domain"/>
    <property type="match status" value="2"/>
</dbReference>
<accession>A0A1M6VV69</accession>
<sequence>MKRLTAGWILLLLSPAVWAQPQLTVEKIMQDPKTWIGDWPDNPFWSEDGQFLYFWWNPKGQFPSDSLFKVSRNGGTPEKVSPEERRSLPPAFDGWHHGTWVYDADFRRKVFVRDGDLYLYDRRERRLTRLTRTPAREQSPRFTPDGQAIVFVKENNLFQLDLRTGALTQLTDLRRGSKPRERKPDAQDAFLKAQQRALFEVIRKREALREARQKALEQDRNAENPPPTFYYGNKRVEQLQLDPTGRFVTFALTTSPPQDKMTAVMDYVTDSGYARELPARPKVGVPPGSFELYVQDLVRDTTYQIDLHQVPGAYDVPEYLRAQGVEPDSQKTRRFLYAYGPYWSGDGRYAVLEIRARDNKDRWIVRLDPETGRLTVLDRQHDEAWIAGPGISWFGGRSTMGWLPDNRHFYFQSERTGYSHLYVVDVETGQIRQLTEGEFEVFNPFISRDGRYWYFTSSEGSPFERHFYRMPIEGGPRQRLTTLTGRNDVVLSPDEQVMGIRYSYSNRPPEIYLQPLRWGRPAEPQRITHSPTEEWLAYPWRDPEIRFIEASDGARVPARVYEPDSLNGAAVFFVHGAGYLQNVHRWWSSYFREYMFHNLLADRGYLVLDLDYRGSAGYGRDWRTAIYRHMGGRDLQDYVDASRYVQKHYGIPPERVFIYGGSYGGFLTLMALFTEGEHFGGGAALRAVTDWAHYNHPYTSNILNTPETDSIAFVRSSPIYHAEGLEDPLLMCHGLVDTNVQPQDIFRLVQRLIELGKEDWELAVYPVEGHGFREPSSWTDEYRRILKLIEETIGPNRCPR</sequence>
<evidence type="ECO:0000313" key="6">
    <source>
        <dbReference type="EMBL" id="SHK85350.1"/>
    </source>
</evidence>
<dbReference type="InterPro" id="IPR002469">
    <property type="entry name" value="Peptidase_S9B_N"/>
</dbReference>
<dbReference type="InterPro" id="IPR001375">
    <property type="entry name" value="Peptidase_S9_cat"/>
</dbReference>
<dbReference type="EMBL" id="FRAU01000007">
    <property type="protein sequence ID" value="SHK85350.1"/>
    <property type="molecule type" value="Genomic_DNA"/>
</dbReference>
<dbReference type="PANTHER" id="PTHR11731:SF193">
    <property type="entry name" value="DIPEPTIDYL PEPTIDASE 9"/>
    <property type="match status" value="1"/>
</dbReference>
<keyword evidence="2" id="KW-0378">Hydrolase</keyword>
<feature type="domain" description="Peptidase S9 prolyl oligopeptidase catalytic" evidence="4">
    <location>
        <begin position="598"/>
        <end position="794"/>
    </location>
</feature>
<dbReference type="Proteomes" id="UP000185812">
    <property type="component" value="Unassembled WGS sequence"/>
</dbReference>
<dbReference type="PROSITE" id="PS00708">
    <property type="entry name" value="PRO_ENDOPEP_SER"/>
    <property type="match status" value="1"/>
</dbReference>
<protein>
    <submittedName>
        <fullName evidence="6">Dipeptidyl aminopeptidase/acylaminoacyl peptidase</fullName>
    </submittedName>
</protein>
<keyword evidence="7" id="KW-1185">Reference proteome</keyword>
<evidence type="ECO:0000313" key="7">
    <source>
        <dbReference type="Proteomes" id="UP000185812"/>
    </source>
</evidence>
<feature type="signal peptide" evidence="3">
    <location>
        <begin position="1"/>
        <end position="19"/>
    </location>
</feature>
<dbReference type="AlphaFoldDB" id="A0A1M6VV69"/>
<dbReference type="SUPFAM" id="SSF82171">
    <property type="entry name" value="DPP6 N-terminal domain-like"/>
    <property type="match status" value="1"/>
</dbReference>
<dbReference type="InterPro" id="IPR002471">
    <property type="entry name" value="Pept_S9_AS"/>
</dbReference>
<dbReference type="GO" id="GO:0004177">
    <property type="term" value="F:aminopeptidase activity"/>
    <property type="evidence" value="ECO:0007669"/>
    <property type="project" value="UniProtKB-KW"/>
</dbReference>
<keyword evidence="1" id="KW-0645">Protease</keyword>
<organism evidence="6 7">
    <name type="scientific">Rhodothermus profundi</name>
    <dbReference type="NCBI Taxonomy" id="633813"/>
    <lineage>
        <taxon>Bacteria</taxon>
        <taxon>Pseudomonadati</taxon>
        <taxon>Rhodothermota</taxon>
        <taxon>Rhodothermia</taxon>
        <taxon>Rhodothermales</taxon>
        <taxon>Rhodothermaceae</taxon>
        <taxon>Rhodothermus</taxon>
    </lineage>
</organism>
<evidence type="ECO:0000256" key="3">
    <source>
        <dbReference type="SAM" id="SignalP"/>
    </source>
</evidence>
<dbReference type="Pfam" id="PF00326">
    <property type="entry name" value="Peptidase_S9"/>
    <property type="match status" value="1"/>
</dbReference>
<dbReference type="InterPro" id="IPR029058">
    <property type="entry name" value="AB_hydrolase_fold"/>
</dbReference>
<dbReference type="GO" id="GO:0006508">
    <property type="term" value="P:proteolysis"/>
    <property type="evidence" value="ECO:0007669"/>
    <property type="project" value="UniProtKB-KW"/>
</dbReference>
<dbReference type="STRING" id="633813.SAMN04488087_2125"/>
<dbReference type="InterPro" id="IPR050278">
    <property type="entry name" value="Serine_Prot_S9B/DPPIV"/>
</dbReference>
<dbReference type="GO" id="GO:0008239">
    <property type="term" value="F:dipeptidyl-peptidase activity"/>
    <property type="evidence" value="ECO:0007669"/>
    <property type="project" value="TreeGrafter"/>
</dbReference>
<dbReference type="Gene3D" id="3.40.50.1820">
    <property type="entry name" value="alpha/beta hydrolase"/>
    <property type="match status" value="1"/>
</dbReference>
<keyword evidence="3" id="KW-0732">Signal</keyword>
<feature type="chain" id="PRO_5009921838" evidence="3">
    <location>
        <begin position="20"/>
        <end position="800"/>
    </location>
</feature>
<keyword evidence="6" id="KW-0031">Aminopeptidase</keyword>
<proteinExistence type="predicted"/>
<dbReference type="GO" id="GO:0004252">
    <property type="term" value="F:serine-type endopeptidase activity"/>
    <property type="evidence" value="ECO:0007669"/>
    <property type="project" value="InterPro"/>
</dbReference>
<feature type="domain" description="Dipeptidylpeptidase IV N-terminal" evidence="5">
    <location>
        <begin position="115"/>
        <end position="172"/>
    </location>
</feature>